<organism evidence="1 2">
    <name type="scientific">Fusobacterium periodonticum D10</name>
    <dbReference type="NCBI Taxonomy" id="620833"/>
    <lineage>
        <taxon>Bacteria</taxon>
        <taxon>Fusobacteriati</taxon>
        <taxon>Fusobacteriota</taxon>
        <taxon>Fusobacteriia</taxon>
        <taxon>Fusobacteriales</taxon>
        <taxon>Fusobacteriaceae</taxon>
        <taxon>Fusobacterium</taxon>
    </lineage>
</organism>
<accession>K1HA37</accession>
<reference evidence="1 2" key="1">
    <citation type="submission" date="2012-05" db="EMBL/GenBank/DDBJ databases">
        <title>The Genome Sequence of Fusobacterium periodontium Oral Taxon 201 Strain D10.</title>
        <authorList>
            <consortium name="The Broad Institute Genome Sequencing Platform"/>
            <consortium name="The Broad Institute Genome Sequencing Center for Infectious Disease"/>
            <person name="Earl A."/>
            <person name="Ward D."/>
            <person name="Feldgarden M."/>
            <person name="Gevers D."/>
            <person name="Strauss J."/>
            <person name="Sibley C."/>
            <person name="White A."/>
            <person name="Ambrose C.E."/>
            <person name="Allen-Vercoe E."/>
            <person name="Walker B."/>
            <person name="Young S.K."/>
            <person name="Zeng Q."/>
            <person name="Gargeya S."/>
            <person name="Fitzgerald M."/>
            <person name="Haas B."/>
            <person name="Abouelleil A."/>
            <person name="Alvarado L."/>
            <person name="Arachchi H.M."/>
            <person name="Berlin A.M."/>
            <person name="Chapman S.B."/>
            <person name="Goldberg J."/>
            <person name="Griggs A."/>
            <person name="Gujja S."/>
            <person name="Hansen M."/>
            <person name="Howarth C."/>
            <person name="Imamovic A."/>
            <person name="Larimer J."/>
            <person name="McCowan C."/>
            <person name="Montmayeur A."/>
            <person name="Murphy C."/>
            <person name="Neiman D."/>
            <person name="Pearson M."/>
            <person name="Priest M."/>
            <person name="Roberts A."/>
            <person name="Saif S."/>
            <person name="Shea T."/>
            <person name="Sisk P."/>
            <person name="Sykes S."/>
            <person name="Wortman J."/>
            <person name="Nusbaum C."/>
            <person name="Birren B."/>
        </authorList>
    </citation>
    <scope>NUCLEOTIDE SEQUENCE [LARGE SCALE GENOMIC DNA]</scope>
    <source>
        <strain evidence="1 2">D10</strain>
    </source>
</reference>
<evidence type="ECO:0000313" key="1">
    <source>
        <dbReference type="EMBL" id="EKA92368.1"/>
    </source>
</evidence>
<sequence length="63" mass="7642">MMNWHSQGSIYGEAMIHFLDTNNVKKMAVPNYNYKIGEMDGKDMRSIFEKWKDKRTQEKKVWR</sequence>
<dbReference type="EMBL" id="ACIF01000371">
    <property type="protein sequence ID" value="EKA92368.1"/>
    <property type="molecule type" value="Genomic_DNA"/>
</dbReference>
<dbReference type="AlphaFoldDB" id="K1HA37"/>
<dbReference type="Proteomes" id="UP000005809">
    <property type="component" value="Unassembled WGS sequence"/>
</dbReference>
<gene>
    <name evidence="1" type="ORF">FPOG_02517</name>
</gene>
<dbReference type="RefSeq" id="WP_005969781.1">
    <property type="nucleotide sequence ID" value="NZ_JH815429.1"/>
</dbReference>
<protein>
    <submittedName>
        <fullName evidence="1">Uncharacterized protein</fullName>
    </submittedName>
</protein>
<dbReference type="PATRIC" id="fig|620833.3.peg.2286"/>
<evidence type="ECO:0000313" key="2">
    <source>
        <dbReference type="Proteomes" id="UP000005809"/>
    </source>
</evidence>
<dbReference type="HOGENOM" id="CLU_207812_0_0_0"/>
<proteinExistence type="predicted"/>
<comment type="caution">
    <text evidence="1">The sequence shown here is derived from an EMBL/GenBank/DDBJ whole genome shotgun (WGS) entry which is preliminary data.</text>
</comment>
<name>K1HA37_9FUSO</name>